<dbReference type="PANTHER" id="PTHR33048:SF146">
    <property type="entry name" value="INTEGRAL MEMBRANE PROTEIN"/>
    <property type="match status" value="1"/>
</dbReference>
<dbReference type="Proteomes" id="UP000799439">
    <property type="component" value="Unassembled WGS sequence"/>
</dbReference>
<keyword evidence="10" id="KW-1185">Reference proteome</keyword>
<feature type="transmembrane region" description="Helical" evidence="7">
    <location>
        <begin position="47"/>
        <end position="72"/>
    </location>
</feature>
<reference evidence="9" key="1">
    <citation type="journal article" date="2020" name="Stud. Mycol.">
        <title>101 Dothideomycetes genomes: a test case for predicting lifestyles and emergence of pathogens.</title>
        <authorList>
            <person name="Haridas S."/>
            <person name="Albert R."/>
            <person name="Binder M."/>
            <person name="Bloem J."/>
            <person name="Labutti K."/>
            <person name="Salamov A."/>
            <person name="Andreopoulos B."/>
            <person name="Baker S."/>
            <person name="Barry K."/>
            <person name="Bills G."/>
            <person name="Bluhm B."/>
            <person name="Cannon C."/>
            <person name="Castanera R."/>
            <person name="Culley D."/>
            <person name="Daum C."/>
            <person name="Ezra D."/>
            <person name="Gonzalez J."/>
            <person name="Henrissat B."/>
            <person name="Kuo A."/>
            <person name="Liang C."/>
            <person name="Lipzen A."/>
            <person name="Lutzoni F."/>
            <person name="Magnuson J."/>
            <person name="Mondo S."/>
            <person name="Nolan M."/>
            <person name="Ohm R."/>
            <person name="Pangilinan J."/>
            <person name="Park H.-J."/>
            <person name="Ramirez L."/>
            <person name="Alfaro M."/>
            <person name="Sun H."/>
            <person name="Tritt A."/>
            <person name="Yoshinaga Y."/>
            <person name="Zwiers L.-H."/>
            <person name="Turgeon B."/>
            <person name="Goodwin S."/>
            <person name="Spatafora J."/>
            <person name="Crous P."/>
            <person name="Grigoriev I."/>
        </authorList>
    </citation>
    <scope>NUCLEOTIDE SEQUENCE</scope>
    <source>
        <strain evidence="9">CBS 260.36</strain>
    </source>
</reference>
<feature type="transmembrane region" description="Helical" evidence="7">
    <location>
        <begin position="132"/>
        <end position="153"/>
    </location>
</feature>
<accession>A0A9P4IX89</accession>
<evidence type="ECO:0000256" key="1">
    <source>
        <dbReference type="ARBA" id="ARBA00004141"/>
    </source>
</evidence>
<evidence type="ECO:0000259" key="8">
    <source>
        <dbReference type="Pfam" id="PF20684"/>
    </source>
</evidence>
<protein>
    <recommendedName>
        <fullName evidence="8">Rhodopsin domain-containing protein</fullName>
    </recommendedName>
</protein>
<name>A0A9P4IX89_9PEZI</name>
<evidence type="ECO:0000313" key="9">
    <source>
        <dbReference type="EMBL" id="KAF2151597.1"/>
    </source>
</evidence>
<feature type="transmembrane region" description="Helical" evidence="7">
    <location>
        <begin position="92"/>
        <end position="111"/>
    </location>
</feature>
<evidence type="ECO:0000256" key="2">
    <source>
        <dbReference type="ARBA" id="ARBA00022692"/>
    </source>
</evidence>
<gene>
    <name evidence="9" type="ORF">K461DRAFT_268748</name>
</gene>
<evidence type="ECO:0000313" key="10">
    <source>
        <dbReference type="Proteomes" id="UP000799439"/>
    </source>
</evidence>
<organism evidence="9 10">
    <name type="scientific">Myriangium duriaei CBS 260.36</name>
    <dbReference type="NCBI Taxonomy" id="1168546"/>
    <lineage>
        <taxon>Eukaryota</taxon>
        <taxon>Fungi</taxon>
        <taxon>Dikarya</taxon>
        <taxon>Ascomycota</taxon>
        <taxon>Pezizomycotina</taxon>
        <taxon>Dothideomycetes</taxon>
        <taxon>Dothideomycetidae</taxon>
        <taxon>Myriangiales</taxon>
        <taxon>Myriangiaceae</taxon>
        <taxon>Myriangium</taxon>
    </lineage>
</organism>
<comment type="similarity">
    <text evidence="5">Belongs to the SAT4 family.</text>
</comment>
<feature type="transmembrane region" description="Helical" evidence="7">
    <location>
        <begin position="180"/>
        <end position="201"/>
    </location>
</feature>
<evidence type="ECO:0000256" key="5">
    <source>
        <dbReference type="ARBA" id="ARBA00038359"/>
    </source>
</evidence>
<keyword evidence="4 7" id="KW-0472">Membrane</keyword>
<dbReference type="InterPro" id="IPR049326">
    <property type="entry name" value="Rhodopsin_dom_fungi"/>
</dbReference>
<dbReference type="GO" id="GO:0016020">
    <property type="term" value="C:membrane"/>
    <property type="evidence" value="ECO:0007669"/>
    <property type="project" value="UniProtKB-SubCell"/>
</dbReference>
<evidence type="ECO:0000256" key="3">
    <source>
        <dbReference type="ARBA" id="ARBA00022989"/>
    </source>
</evidence>
<dbReference type="Pfam" id="PF20684">
    <property type="entry name" value="Fung_rhodopsin"/>
    <property type="match status" value="1"/>
</dbReference>
<keyword evidence="3 7" id="KW-1133">Transmembrane helix</keyword>
<dbReference type="AlphaFoldDB" id="A0A9P4IX89"/>
<dbReference type="OrthoDB" id="444631at2759"/>
<feature type="region of interest" description="Disordered" evidence="6">
    <location>
        <begin position="279"/>
        <end position="308"/>
    </location>
</feature>
<feature type="domain" description="Rhodopsin" evidence="8">
    <location>
        <begin position="38"/>
        <end position="277"/>
    </location>
</feature>
<feature type="region of interest" description="Disordered" evidence="6">
    <location>
        <begin position="362"/>
        <end position="392"/>
    </location>
</feature>
<comment type="subcellular location">
    <subcellularLocation>
        <location evidence="1">Membrane</location>
        <topology evidence="1">Multi-pass membrane protein</topology>
    </subcellularLocation>
</comment>
<evidence type="ECO:0000256" key="7">
    <source>
        <dbReference type="SAM" id="Phobius"/>
    </source>
</evidence>
<evidence type="ECO:0000256" key="6">
    <source>
        <dbReference type="SAM" id="MobiDB-lite"/>
    </source>
</evidence>
<feature type="transmembrane region" description="Helical" evidence="7">
    <location>
        <begin position="251"/>
        <end position="272"/>
    </location>
</feature>
<sequence>MSSTRINLSSTQAANIVLLVVTTAVTVPRLLLPIWTPERRVGWKDGWLIAAFVAYISLAIIYIATMPVIFRIGAIADGSSQVYAGVIQDAQSVLKIVFSTTILHWSVLWFVKLSMLAFYKELIARLRTYTRLWWAVAVITALTFLVNVFQFMFTCQTPSDYFVVGKCLTPAATRLSHVSLWMSFAFDVNTDVMIMLLPLGLIKQARMPLRQKISIGSIFCLALICVAMAAIRVREVGENMKTTSTPSVTWLALWSLVEASIAMIIGCGPGLYEVIRRKTKNSSKGSSNTSRNHRPLGSHHNNTQEYDLADYGYGRGKGDLKGLGDAASSQEELTTHLKASRGVVVTTQSSVQFEKSMGEKQLPELPGFGVPRSPHPSFHNDFGQVVDTTERV</sequence>
<feature type="transmembrane region" description="Helical" evidence="7">
    <location>
        <begin position="12"/>
        <end position="35"/>
    </location>
</feature>
<keyword evidence="2 7" id="KW-0812">Transmembrane</keyword>
<dbReference type="EMBL" id="ML996087">
    <property type="protein sequence ID" value="KAF2151597.1"/>
    <property type="molecule type" value="Genomic_DNA"/>
</dbReference>
<dbReference type="InterPro" id="IPR052337">
    <property type="entry name" value="SAT4-like"/>
</dbReference>
<dbReference type="PANTHER" id="PTHR33048">
    <property type="entry name" value="PTH11-LIKE INTEGRAL MEMBRANE PROTEIN (AFU_ORTHOLOGUE AFUA_5G11245)"/>
    <property type="match status" value="1"/>
</dbReference>
<proteinExistence type="inferred from homology"/>
<feature type="transmembrane region" description="Helical" evidence="7">
    <location>
        <begin position="213"/>
        <end position="231"/>
    </location>
</feature>
<comment type="caution">
    <text evidence="9">The sequence shown here is derived from an EMBL/GenBank/DDBJ whole genome shotgun (WGS) entry which is preliminary data.</text>
</comment>
<evidence type="ECO:0000256" key="4">
    <source>
        <dbReference type="ARBA" id="ARBA00023136"/>
    </source>
</evidence>